<evidence type="ECO:0000313" key="1">
    <source>
        <dbReference type="EMBL" id="MBP2705694.1"/>
    </source>
</evidence>
<accession>A0A940WHA3</accession>
<protein>
    <submittedName>
        <fullName evidence="1">Uncharacterized protein</fullName>
    </submittedName>
</protein>
<name>A0A940WHA3_9ACTN</name>
<dbReference type="RefSeq" id="WP_210156981.1">
    <property type="nucleotide sequence ID" value="NZ_JAFCNB010000009.1"/>
</dbReference>
<evidence type="ECO:0000313" key="2">
    <source>
        <dbReference type="Proteomes" id="UP000674234"/>
    </source>
</evidence>
<dbReference type="AlphaFoldDB" id="A0A940WHA3"/>
<gene>
    <name evidence="1" type="ORF">JOL79_17915</name>
</gene>
<comment type="caution">
    <text evidence="1">The sequence shown here is derived from an EMBL/GenBank/DDBJ whole genome shotgun (WGS) entry which is preliminary data.</text>
</comment>
<organism evidence="1 2">
    <name type="scientific">Microbispora oryzae</name>
    <dbReference type="NCBI Taxonomy" id="2806554"/>
    <lineage>
        <taxon>Bacteria</taxon>
        <taxon>Bacillati</taxon>
        <taxon>Actinomycetota</taxon>
        <taxon>Actinomycetes</taxon>
        <taxon>Streptosporangiales</taxon>
        <taxon>Streptosporangiaceae</taxon>
        <taxon>Microbispora</taxon>
    </lineage>
</organism>
<sequence>MGAVTPGTGPLSPDFSGISPEAMGRFVAELEHARGVIGERAEAVRRVLAATGLPAASLAPIGEAERWLDDSLPDLRRRHRLADRMTALPSWSPSAAGLVPYREQDVLSAAEAGRLGRELALFYRSVDPDAPFDPGLGDAYRKLVDTLAAHADDAEFAAAFFAGIGPRRTVELPRRLRQHLEEGVEQALATVSRALGDAVGGGASAPGFAAVAAAIRTKTENDDDRESIGELLSAGRFPTEWLAQVVAVQAFLPGDRSSGPALTPYLTALGNHPEAGRLAISLVTRDSPPPRDTLKRLLAPTPALASVDRRPDLAAFLRDLNSRAATDPGSADAFGRMLAAASGAYDEKDGAHSEPAARFAFTVITGAARFPFAGPTRVHLAEIAGAYATEITAGADLGGGDQLLPSAFEPVRSRIAGLRPAFRLSPADTYRFMLTFAASETDRLPFESAMGDLARRLVRDGVPAMLASKNPTALDDVFAALGNVRGFELAAVSTYGKARDDAVEADKQLWSAYFGTALGVAGLAVPGMAGAIVWTGLSTGWSLYDTYSPDPEKETDKLEAMDRQETLGRQHTIAQLLMDAGFPAKVSPGAYQATCPPGVAVAGEDGRLRPFPDIIRSGEAGARALDQWFITNGMGSDDNLSIGTLSRKQADIFDGRKNNAAGWAETYG</sequence>
<dbReference type="Proteomes" id="UP000674234">
    <property type="component" value="Unassembled WGS sequence"/>
</dbReference>
<reference evidence="1" key="1">
    <citation type="submission" date="2021-02" db="EMBL/GenBank/DDBJ databases">
        <title>Draft genome sequence of Microbispora sp. RL4-1S isolated from rice leaves in Thailand.</title>
        <authorList>
            <person name="Muangham S."/>
            <person name="Duangmal K."/>
        </authorList>
    </citation>
    <scope>NUCLEOTIDE SEQUENCE</scope>
    <source>
        <strain evidence="1">RL4-1S</strain>
    </source>
</reference>
<keyword evidence="2" id="KW-1185">Reference proteome</keyword>
<dbReference type="EMBL" id="JAFCNB010000009">
    <property type="protein sequence ID" value="MBP2705694.1"/>
    <property type="molecule type" value="Genomic_DNA"/>
</dbReference>
<proteinExistence type="predicted"/>